<name>A0ABS3BWC1_9BACT</name>
<organism evidence="1 2">
    <name type="scientific">Algoriphagus aestuariicola</name>
    <dbReference type="NCBI Taxonomy" id="1852016"/>
    <lineage>
        <taxon>Bacteria</taxon>
        <taxon>Pseudomonadati</taxon>
        <taxon>Bacteroidota</taxon>
        <taxon>Cytophagia</taxon>
        <taxon>Cytophagales</taxon>
        <taxon>Cyclobacteriaceae</taxon>
        <taxon>Algoriphagus</taxon>
    </lineage>
</organism>
<dbReference type="EMBL" id="JAFKCW010000007">
    <property type="protein sequence ID" value="MBN7803592.1"/>
    <property type="molecule type" value="Genomic_DNA"/>
</dbReference>
<sequence length="183" mass="20606">MPSSADISVSKKSPLKTTISIPVSLSHTKRMVDQKAKESAEAAKMVMKEEVVEVKTSRSSVTLTQELFDQHVYSIQEHYRKADRKFELAILDQPIKVKDGGEVVLGVMGSIQEEIAGKMKPELVALIRQFTGADRVIITVELMEEIDNGKPKLYTNTDKLNFLRDKHPALAEFQRKFGLEVDF</sequence>
<evidence type="ECO:0008006" key="3">
    <source>
        <dbReference type="Google" id="ProtNLM"/>
    </source>
</evidence>
<accession>A0ABS3BWC1</accession>
<gene>
    <name evidence="1" type="ORF">J0A67_22170</name>
</gene>
<comment type="caution">
    <text evidence="1">The sequence shown here is derived from an EMBL/GenBank/DDBJ whole genome shotgun (WGS) entry which is preliminary data.</text>
</comment>
<evidence type="ECO:0000313" key="2">
    <source>
        <dbReference type="Proteomes" id="UP000664698"/>
    </source>
</evidence>
<evidence type="ECO:0000313" key="1">
    <source>
        <dbReference type="EMBL" id="MBN7803592.1"/>
    </source>
</evidence>
<proteinExistence type="predicted"/>
<reference evidence="1 2" key="1">
    <citation type="submission" date="2021-03" db="EMBL/GenBank/DDBJ databases">
        <title>novel species isolated from a fishpond in China.</title>
        <authorList>
            <person name="Lu H."/>
            <person name="Cai Z."/>
        </authorList>
    </citation>
    <scope>NUCLEOTIDE SEQUENCE [LARGE SCALE GENOMIC DNA]</scope>
    <source>
        <strain evidence="1 2">JCM 31546</strain>
    </source>
</reference>
<dbReference type="RefSeq" id="WP_206571590.1">
    <property type="nucleotide sequence ID" value="NZ_JAFKCW010000007.1"/>
</dbReference>
<protein>
    <recommendedName>
        <fullName evidence="3">DNA polymerase III subunit gamma/tau</fullName>
    </recommendedName>
</protein>
<dbReference type="Proteomes" id="UP000664698">
    <property type="component" value="Unassembled WGS sequence"/>
</dbReference>
<keyword evidence="2" id="KW-1185">Reference proteome</keyword>